<organism evidence="1">
    <name type="scientific">marine sediment metagenome</name>
    <dbReference type="NCBI Taxonomy" id="412755"/>
    <lineage>
        <taxon>unclassified sequences</taxon>
        <taxon>metagenomes</taxon>
        <taxon>ecological metagenomes</taxon>
    </lineage>
</organism>
<gene>
    <name evidence="1" type="ORF">LCGC14_1528050</name>
</gene>
<protein>
    <submittedName>
        <fullName evidence="1">Uncharacterized protein</fullName>
    </submittedName>
</protein>
<accession>A0A0F9LXN9</accession>
<comment type="caution">
    <text evidence="1">The sequence shown here is derived from an EMBL/GenBank/DDBJ whole genome shotgun (WGS) entry which is preliminary data.</text>
</comment>
<name>A0A0F9LXN9_9ZZZZ</name>
<reference evidence="1" key="1">
    <citation type="journal article" date="2015" name="Nature">
        <title>Complex archaea that bridge the gap between prokaryotes and eukaryotes.</title>
        <authorList>
            <person name="Spang A."/>
            <person name="Saw J.H."/>
            <person name="Jorgensen S.L."/>
            <person name="Zaremba-Niedzwiedzka K."/>
            <person name="Martijn J."/>
            <person name="Lind A.E."/>
            <person name="van Eijk R."/>
            <person name="Schleper C."/>
            <person name="Guy L."/>
            <person name="Ettema T.J."/>
        </authorList>
    </citation>
    <scope>NUCLEOTIDE SEQUENCE</scope>
</reference>
<sequence>MDAAQLMGYETPDDKKVPVSVRDWNAQKLALWRSKSLAGLAIREALEILSRCKHRDGCPGVESETAPCFSSAYSKDDDSAIEVFIEGCPDREQRMSALVILNAARQLAPADARKPAQPFFAPSREYYSEVMAALGTSQIENEMMRELLREAGIPVPEPKPAQLAPPEETV</sequence>
<proteinExistence type="predicted"/>
<evidence type="ECO:0000313" key="1">
    <source>
        <dbReference type="EMBL" id="KKM61807.1"/>
    </source>
</evidence>
<dbReference type="AlphaFoldDB" id="A0A0F9LXN9"/>
<dbReference type="EMBL" id="LAZR01011416">
    <property type="protein sequence ID" value="KKM61807.1"/>
    <property type="molecule type" value="Genomic_DNA"/>
</dbReference>